<dbReference type="EMBL" id="NMUH01002994">
    <property type="protein sequence ID" value="MQM03208.1"/>
    <property type="molecule type" value="Genomic_DNA"/>
</dbReference>
<evidence type="ECO:0000256" key="1">
    <source>
        <dbReference type="SAM" id="MobiDB-lite"/>
    </source>
</evidence>
<protein>
    <submittedName>
        <fullName evidence="2">Uncharacterized protein</fullName>
    </submittedName>
</protein>
<gene>
    <name evidence="2" type="ORF">Taro_035988</name>
</gene>
<name>A0A843W8B8_COLES</name>
<feature type="region of interest" description="Disordered" evidence="1">
    <location>
        <begin position="67"/>
        <end position="86"/>
    </location>
</feature>
<evidence type="ECO:0000313" key="2">
    <source>
        <dbReference type="EMBL" id="MQM03208.1"/>
    </source>
</evidence>
<accession>A0A843W8B8</accession>
<comment type="caution">
    <text evidence="2">The sequence shown here is derived from an EMBL/GenBank/DDBJ whole genome shotgun (WGS) entry which is preliminary data.</text>
</comment>
<sequence length="226" mass="25342">MALGHVPLLVILLEDDEMAPTRDSSHASALRRLLAVPFKDGWPKDERGDQYQPPCEEETVGRDILVKDPDQNQKPQRAKNRARVQHVTFPRRRRRWRSAGAASLPPFPLPDLLHGLSLFVLTHPPHPSLSLSLSLSPSLRLRANFHPASPLSFPPPRISFKPGRPALAAEELRPPSPCKETQSELQHRAAASKRRGVRGAPIQKGDYTNNLQHQTSEVIGRKFKFT</sequence>
<dbReference type="Proteomes" id="UP000652761">
    <property type="component" value="Unassembled WGS sequence"/>
</dbReference>
<keyword evidence="3" id="KW-1185">Reference proteome</keyword>
<organism evidence="2 3">
    <name type="scientific">Colocasia esculenta</name>
    <name type="common">Wild taro</name>
    <name type="synonym">Arum esculentum</name>
    <dbReference type="NCBI Taxonomy" id="4460"/>
    <lineage>
        <taxon>Eukaryota</taxon>
        <taxon>Viridiplantae</taxon>
        <taxon>Streptophyta</taxon>
        <taxon>Embryophyta</taxon>
        <taxon>Tracheophyta</taxon>
        <taxon>Spermatophyta</taxon>
        <taxon>Magnoliopsida</taxon>
        <taxon>Liliopsida</taxon>
        <taxon>Araceae</taxon>
        <taxon>Aroideae</taxon>
        <taxon>Colocasieae</taxon>
        <taxon>Colocasia</taxon>
    </lineage>
</organism>
<feature type="region of interest" description="Disordered" evidence="1">
    <location>
        <begin position="169"/>
        <end position="213"/>
    </location>
</feature>
<feature type="compositionally biased region" description="Basic residues" evidence="1">
    <location>
        <begin position="76"/>
        <end position="86"/>
    </location>
</feature>
<evidence type="ECO:0000313" key="3">
    <source>
        <dbReference type="Proteomes" id="UP000652761"/>
    </source>
</evidence>
<proteinExistence type="predicted"/>
<reference evidence="2" key="1">
    <citation type="submission" date="2017-07" db="EMBL/GenBank/DDBJ databases">
        <title>Taro Niue Genome Assembly and Annotation.</title>
        <authorList>
            <person name="Atibalentja N."/>
            <person name="Keating K."/>
            <person name="Fields C.J."/>
        </authorList>
    </citation>
    <scope>NUCLEOTIDE SEQUENCE</scope>
    <source>
        <strain evidence="2">Niue_2</strain>
        <tissue evidence="2">Leaf</tissue>
    </source>
</reference>
<dbReference type="AlphaFoldDB" id="A0A843W8B8"/>